<evidence type="ECO:0000313" key="1">
    <source>
        <dbReference type="EMBL" id="CAB4136159.1"/>
    </source>
</evidence>
<sequence length="63" mass="7166">MIKDMTSVEYQRLYRIHQRNTYKTLVEVAKKVVAGEEATILASKALEMTKRGKTKLAQAKAPE</sequence>
<proteinExistence type="predicted"/>
<dbReference type="EMBL" id="LR796538">
    <property type="protein sequence ID" value="CAB4150657.1"/>
    <property type="molecule type" value="Genomic_DNA"/>
</dbReference>
<dbReference type="EMBL" id="LR796311">
    <property type="protein sequence ID" value="CAB4136159.1"/>
    <property type="molecule type" value="Genomic_DNA"/>
</dbReference>
<name>A0A6J5MXJ4_9CAUD</name>
<gene>
    <name evidence="1" type="ORF">UFOVP294_23</name>
    <name evidence="2" type="ORF">UFOVP566_62</name>
</gene>
<accession>A0A6J5MXJ4</accession>
<reference evidence="2" key="1">
    <citation type="submission" date="2020-04" db="EMBL/GenBank/DDBJ databases">
        <authorList>
            <person name="Chiriac C."/>
            <person name="Salcher M."/>
            <person name="Ghai R."/>
            <person name="Kavagutti S V."/>
        </authorList>
    </citation>
    <scope>NUCLEOTIDE SEQUENCE</scope>
</reference>
<protein>
    <submittedName>
        <fullName evidence="2">Uncharacterized protein</fullName>
    </submittedName>
</protein>
<evidence type="ECO:0000313" key="2">
    <source>
        <dbReference type="EMBL" id="CAB4150657.1"/>
    </source>
</evidence>
<organism evidence="2">
    <name type="scientific">uncultured Caudovirales phage</name>
    <dbReference type="NCBI Taxonomy" id="2100421"/>
    <lineage>
        <taxon>Viruses</taxon>
        <taxon>Duplodnaviria</taxon>
        <taxon>Heunggongvirae</taxon>
        <taxon>Uroviricota</taxon>
        <taxon>Caudoviricetes</taxon>
        <taxon>Peduoviridae</taxon>
        <taxon>Maltschvirus</taxon>
        <taxon>Maltschvirus maltsch</taxon>
    </lineage>
</organism>